<dbReference type="EMBL" id="AYSV01000063">
    <property type="protein sequence ID" value="ETD72551.1"/>
    <property type="molecule type" value="Genomic_DNA"/>
</dbReference>
<feature type="compositionally biased region" description="Polar residues" evidence="1">
    <location>
        <begin position="81"/>
        <end position="116"/>
    </location>
</feature>
<dbReference type="GO" id="GO:0042834">
    <property type="term" value="F:peptidoglycan binding"/>
    <property type="evidence" value="ECO:0007669"/>
    <property type="project" value="InterPro"/>
</dbReference>
<dbReference type="Pfam" id="PF05036">
    <property type="entry name" value="SPOR"/>
    <property type="match status" value="1"/>
</dbReference>
<dbReference type="PANTHER" id="PTHR38687:SF1">
    <property type="entry name" value="CELL DIVISION PROTEIN DEDD"/>
    <property type="match status" value="1"/>
</dbReference>
<reference evidence="4 5" key="1">
    <citation type="submission" date="2013-11" db="EMBL/GenBank/DDBJ databases">
        <title>Genomic analysis of Pelistega sp. HM-7.</title>
        <authorList>
            <person name="Kumbhare S.V."/>
            <person name="Shetty S.A."/>
            <person name="Sharma O."/>
            <person name="Dhotre D.P."/>
        </authorList>
    </citation>
    <scope>NUCLEOTIDE SEQUENCE [LARGE SCALE GENOMIC DNA]</scope>
    <source>
        <strain evidence="4 5">HM-7</strain>
    </source>
</reference>
<accession>V8G8Y2</accession>
<dbReference type="GO" id="GO:0032506">
    <property type="term" value="P:cytokinetic process"/>
    <property type="evidence" value="ECO:0007669"/>
    <property type="project" value="TreeGrafter"/>
</dbReference>
<dbReference type="OrthoDB" id="7063246at2"/>
<gene>
    <name evidence="4" type="ORF">V757_03720</name>
</gene>
<feature type="compositionally biased region" description="Polar residues" evidence="1">
    <location>
        <begin position="184"/>
        <end position="206"/>
    </location>
</feature>
<feature type="compositionally biased region" description="Polar residues" evidence="1">
    <location>
        <begin position="1"/>
        <end position="12"/>
    </location>
</feature>
<dbReference type="InterPro" id="IPR036680">
    <property type="entry name" value="SPOR-like_sf"/>
</dbReference>
<protein>
    <recommendedName>
        <fullName evidence="3">SPOR domain-containing protein</fullName>
    </recommendedName>
</protein>
<feature type="domain" description="SPOR" evidence="3">
    <location>
        <begin position="276"/>
        <end position="355"/>
    </location>
</feature>
<keyword evidence="5" id="KW-1185">Reference proteome</keyword>
<evidence type="ECO:0000313" key="5">
    <source>
        <dbReference type="Proteomes" id="UP000018766"/>
    </source>
</evidence>
<evidence type="ECO:0000256" key="2">
    <source>
        <dbReference type="SAM" id="Phobius"/>
    </source>
</evidence>
<name>V8G8Y2_9BURK</name>
<feature type="compositionally biased region" description="Low complexity" evidence="1">
    <location>
        <begin position="117"/>
        <end position="130"/>
    </location>
</feature>
<dbReference type="PANTHER" id="PTHR38687">
    <property type="entry name" value="CELL DIVISION PROTEIN DEDD-RELATED"/>
    <property type="match status" value="1"/>
</dbReference>
<feature type="region of interest" description="Disordered" evidence="1">
    <location>
        <begin position="1"/>
        <end position="30"/>
    </location>
</feature>
<dbReference type="GO" id="GO:0032153">
    <property type="term" value="C:cell division site"/>
    <property type="evidence" value="ECO:0007669"/>
    <property type="project" value="TreeGrafter"/>
</dbReference>
<dbReference type="InterPro" id="IPR052521">
    <property type="entry name" value="Cell_div_SPOR-domain"/>
</dbReference>
<proteinExistence type="predicted"/>
<organism evidence="4 5">
    <name type="scientific">Pelistega indica</name>
    <dbReference type="NCBI Taxonomy" id="1414851"/>
    <lineage>
        <taxon>Bacteria</taxon>
        <taxon>Pseudomonadati</taxon>
        <taxon>Pseudomonadota</taxon>
        <taxon>Betaproteobacteria</taxon>
        <taxon>Burkholderiales</taxon>
        <taxon>Alcaligenaceae</taxon>
        <taxon>Pelistega</taxon>
    </lineage>
</organism>
<dbReference type="PROSITE" id="PS51724">
    <property type="entry name" value="SPOR"/>
    <property type="match status" value="1"/>
</dbReference>
<dbReference type="Gene3D" id="3.30.70.1070">
    <property type="entry name" value="Sporulation related repeat"/>
    <property type="match status" value="1"/>
</dbReference>
<dbReference type="RefSeq" id="WP_023950055.1">
    <property type="nucleotide sequence ID" value="NZ_AYSV01000063.1"/>
</dbReference>
<evidence type="ECO:0000313" key="4">
    <source>
        <dbReference type="EMBL" id="ETD72551.1"/>
    </source>
</evidence>
<sequence>MGLFNKNSSRTHMTQRRPIPRSAQAEHQDSDLRYKAKSKLIGAVVLAILGVILLPFIFSNDKPISTVIQEGQAPLVAPSGDNKNGSTGAISISTAPGVASGQNVNEGTVQTTPAESTTANTNTGATGTEEIPQSVANAVGTGIPSTKGNSSTSVPSTSVAQDTSNQLSNTTGNSKTEVEVSPKSVAQQTSDNQVSVTKNTEPTQPNKVAKKPENKVADNKPTDKPKAAPKMGNTVDNVKRTDDGSAALALLEGRKPTAEKTTSASFSKAQSAAKETTANTRLNVQVGAFSSIDEARAQRDRLSSAGVSNAFVQSAVVNGKQTYRLRVGPFTSQESAQAALTRLRGLGHSGFITGN</sequence>
<feature type="transmembrane region" description="Helical" evidence="2">
    <location>
        <begin position="40"/>
        <end position="58"/>
    </location>
</feature>
<evidence type="ECO:0000259" key="3">
    <source>
        <dbReference type="PROSITE" id="PS51724"/>
    </source>
</evidence>
<dbReference type="Proteomes" id="UP000018766">
    <property type="component" value="Unassembled WGS sequence"/>
</dbReference>
<dbReference type="GO" id="GO:0030428">
    <property type="term" value="C:cell septum"/>
    <property type="evidence" value="ECO:0007669"/>
    <property type="project" value="TreeGrafter"/>
</dbReference>
<feature type="region of interest" description="Disordered" evidence="1">
    <location>
        <begin position="78"/>
        <end position="241"/>
    </location>
</feature>
<feature type="compositionally biased region" description="Basic and acidic residues" evidence="1">
    <location>
        <begin position="210"/>
        <end position="226"/>
    </location>
</feature>
<dbReference type="InterPro" id="IPR007730">
    <property type="entry name" value="SPOR-like_dom"/>
</dbReference>
<dbReference type="AlphaFoldDB" id="V8G8Y2"/>
<keyword evidence="2" id="KW-0472">Membrane</keyword>
<evidence type="ECO:0000256" key="1">
    <source>
        <dbReference type="SAM" id="MobiDB-lite"/>
    </source>
</evidence>
<keyword evidence="2" id="KW-1133">Transmembrane helix</keyword>
<comment type="caution">
    <text evidence="4">The sequence shown here is derived from an EMBL/GenBank/DDBJ whole genome shotgun (WGS) entry which is preliminary data.</text>
</comment>
<dbReference type="SUPFAM" id="SSF110997">
    <property type="entry name" value="Sporulation related repeat"/>
    <property type="match status" value="1"/>
</dbReference>
<keyword evidence="2" id="KW-0812">Transmembrane</keyword>
<feature type="compositionally biased region" description="Polar residues" evidence="1">
    <location>
        <begin position="143"/>
        <end position="175"/>
    </location>
</feature>